<keyword evidence="6" id="KW-1185">Reference proteome</keyword>
<dbReference type="InterPro" id="IPR036291">
    <property type="entry name" value="NAD(P)-bd_dom_sf"/>
</dbReference>
<evidence type="ECO:0000313" key="6">
    <source>
        <dbReference type="Proteomes" id="UP001165524"/>
    </source>
</evidence>
<dbReference type="InterPro" id="IPR002347">
    <property type="entry name" value="SDR_fam"/>
</dbReference>
<dbReference type="CDD" id="cd05233">
    <property type="entry name" value="SDR_c"/>
    <property type="match status" value="1"/>
</dbReference>
<dbReference type="Pfam" id="PF00106">
    <property type="entry name" value="adh_short"/>
    <property type="match status" value="1"/>
</dbReference>
<evidence type="ECO:0000259" key="4">
    <source>
        <dbReference type="SMART" id="SM00822"/>
    </source>
</evidence>
<dbReference type="Proteomes" id="UP001165524">
    <property type="component" value="Unassembled WGS sequence"/>
</dbReference>
<keyword evidence="2" id="KW-0560">Oxidoreductase</keyword>
<gene>
    <name evidence="5" type="ORF">MU846_09745</name>
</gene>
<dbReference type="PROSITE" id="PS00061">
    <property type="entry name" value="ADH_SHORT"/>
    <property type="match status" value="1"/>
</dbReference>
<feature type="domain" description="Ketoreductase" evidence="4">
    <location>
        <begin position="10"/>
        <end position="195"/>
    </location>
</feature>
<evidence type="ECO:0000313" key="5">
    <source>
        <dbReference type="EMBL" id="MCK0537992.1"/>
    </source>
</evidence>
<dbReference type="SMART" id="SM00822">
    <property type="entry name" value="PKS_KR"/>
    <property type="match status" value="1"/>
</dbReference>
<dbReference type="InterPro" id="IPR020904">
    <property type="entry name" value="Sc_DH/Rdtase_CS"/>
</dbReference>
<name>A0ABT0E8A7_9GAMM</name>
<dbReference type="InterPro" id="IPR057326">
    <property type="entry name" value="KR_dom"/>
</dbReference>
<dbReference type="PANTHER" id="PTHR44196">
    <property type="entry name" value="DEHYDROGENASE/REDUCTASE SDR FAMILY MEMBER 7B"/>
    <property type="match status" value="1"/>
</dbReference>
<organism evidence="5 6">
    <name type="scientific">Alcanivorax quisquiliarum</name>
    <dbReference type="NCBI Taxonomy" id="2933565"/>
    <lineage>
        <taxon>Bacteria</taxon>
        <taxon>Pseudomonadati</taxon>
        <taxon>Pseudomonadota</taxon>
        <taxon>Gammaproteobacteria</taxon>
        <taxon>Oceanospirillales</taxon>
        <taxon>Alcanivoracaceae</taxon>
        <taxon>Alcanivorax</taxon>
    </lineage>
</organism>
<evidence type="ECO:0000256" key="3">
    <source>
        <dbReference type="RuleBase" id="RU000363"/>
    </source>
</evidence>
<dbReference type="Gene3D" id="3.40.50.720">
    <property type="entry name" value="NAD(P)-binding Rossmann-like Domain"/>
    <property type="match status" value="1"/>
</dbReference>
<dbReference type="RefSeq" id="WP_246952164.1">
    <property type="nucleotide sequence ID" value="NZ_JALKII010000006.1"/>
</dbReference>
<protein>
    <submittedName>
        <fullName evidence="5">SDR family NAD(P)-dependent oxidoreductase</fullName>
    </submittedName>
</protein>
<accession>A0ABT0E8A7</accession>
<sequence length="276" mass="29123">MDKVKDFKARETLITGAGSGIGRATALAFAQAGARLWVVDIRLEAARDTAALIQAQGGVARALQCDVADVDAVQAMAAQVHDEIKALDILMNNAGIGSGGRFLDTTIEAWRKVMDINLMGVVHGCHAFLPAMVARGKGGHVINIASAAAFVAAPEMPIYAASKFAVQGFTESLRGDMAAHGIGVSAICPGIINTGIVASSLMQGALGEQGRQGRVEAFYKKRNYTPEQVAAAILRAVRRNVAVQPVSPEAWGMYYAKRLAPRLVDKLAGVQLPFLK</sequence>
<comment type="similarity">
    <text evidence="1 3">Belongs to the short-chain dehydrogenases/reductases (SDR) family.</text>
</comment>
<dbReference type="PRINTS" id="PR00080">
    <property type="entry name" value="SDRFAMILY"/>
</dbReference>
<reference evidence="5" key="1">
    <citation type="submission" date="2022-04" db="EMBL/GenBank/DDBJ databases">
        <title>Alcanivorax sp. CY1518 draft genome sequence.</title>
        <authorList>
            <person name="Zhao G."/>
            <person name="An M."/>
        </authorList>
    </citation>
    <scope>NUCLEOTIDE SEQUENCE</scope>
    <source>
        <strain evidence="5">CY1518</strain>
    </source>
</reference>
<evidence type="ECO:0000256" key="1">
    <source>
        <dbReference type="ARBA" id="ARBA00006484"/>
    </source>
</evidence>
<evidence type="ECO:0000256" key="2">
    <source>
        <dbReference type="ARBA" id="ARBA00023002"/>
    </source>
</evidence>
<comment type="caution">
    <text evidence="5">The sequence shown here is derived from an EMBL/GenBank/DDBJ whole genome shotgun (WGS) entry which is preliminary data.</text>
</comment>
<dbReference type="SUPFAM" id="SSF51735">
    <property type="entry name" value="NAD(P)-binding Rossmann-fold domains"/>
    <property type="match status" value="1"/>
</dbReference>
<dbReference type="PRINTS" id="PR00081">
    <property type="entry name" value="GDHRDH"/>
</dbReference>
<dbReference type="PANTHER" id="PTHR44196:SF1">
    <property type="entry name" value="DEHYDROGENASE_REDUCTASE SDR FAMILY MEMBER 7B"/>
    <property type="match status" value="1"/>
</dbReference>
<dbReference type="EMBL" id="JALKII010000006">
    <property type="protein sequence ID" value="MCK0537992.1"/>
    <property type="molecule type" value="Genomic_DNA"/>
</dbReference>
<proteinExistence type="inferred from homology"/>